<reference evidence="1" key="1">
    <citation type="submission" date="2013-12" db="EMBL/GenBank/DDBJ databases">
        <title>The Genome Sequence of Aphanomyces astaci APO3.</title>
        <authorList>
            <consortium name="The Broad Institute Genomics Platform"/>
            <person name="Russ C."/>
            <person name="Tyler B."/>
            <person name="van West P."/>
            <person name="Dieguez-Uribeondo J."/>
            <person name="Young S.K."/>
            <person name="Zeng Q."/>
            <person name="Gargeya S."/>
            <person name="Fitzgerald M."/>
            <person name="Abouelleil A."/>
            <person name="Alvarado L."/>
            <person name="Chapman S.B."/>
            <person name="Gainer-Dewar J."/>
            <person name="Goldberg J."/>
            <person name="Griggs A."/>
            <person name="Gujja S."/>
            <person name="Hansen M."/>
            <person name="Howarth C."/>
            <person name="Imamovic A."/>
            <person name="Ireland A."/>
            <person name="Larimer J."/>
            <person name="McCowan C."/>
            <person name="Murphy C."/>
            <person name="Pearson M."/>
            <person name="Poon T.W."/>
            <person name="Priest M."/>
            <person name="Roberts A."/>
            <person name="Saif S."/>
            <person name="Shea T."/>
            <person name="Sykes S."/>
            <person name="Wortman J."/>
            <person name="Nusbaum C."/>
            <person name="Birren B."/>
        </authorList>
    </citation>
    <scope>NUCLEOTIDE SEQUENCE [LARGE SCALE GENOMIC DNA]</scope>
    <source>
        <strain evidence="1">APO3</strain>
    </source>
</reference>
<dbReference type="Gene3D" id="3.30.420.10">
    <property type="entry name" value="Ribonuclease H-like superfamily/Ribonuclease H"/>
    <property type="match status" value="1"/>
</dbReference>
<sequence length="181" mass="19758">MSALTVLLVCQPPNSPDLNVLDLGFFRAIQTLQEKKRCTTIDGLIDATLTAWNDVEPTTLNANFLTLQTCLVEVIRAGGNKNYKKPHMGKAKLLREGRLPDSIVCPREVVEHGQEIMNKEDFDLHVSLLAAKVARDVEMAVISSSIESLCLANNCDDDKGKATKISAGPTAQKLISPLKCL</sequence>
<dbReference type="VEuPathDB" id="FungiDB:H257_06975"/>
<dbReference type="RefSeq" id="XP_009830673.1">
    <property type="nucleotide sequence ID" value="XM_009832371.1"/>
</dbReference>
<evidence type="ECO:0000313" key="1">
    <source>
        <dbReference type="EMBL" id="ETV79737.1"/>
    </source>
</evidence>
<gene>
    <name evidence="1" type="ORF">H257_06975</name>
</gene>
<name>W4GJ72_APHAT</name>
<dbReference type="PANTHER" id="PTHR47169">
    <property type="entry name" value="OS01G0541250 PROTEIN"/>
    <property type="match status" value="1"/>
</dbReference>
<proteinExistence type="predicted"/>
<protein>
    <submittedName>
        <fullName evidence="1">Uncharacterized protein</fullName>
    </submittedName>
</protein>
<dbReference type="AlphaFoldDB" id="W4GJ72"/>
<dbReference type="InterPro" id="IPR036397">
    <property type="entry name" value="RNaseH_sf"/>
</dbReference>
<organism evidence="1">
    <name type="scientific">Aphanomyces astaci</name>
    <name type="common">Crayfish plague agent</name>
    <dbReference type="NCBI Taxonomy" id="112090"/>
    <lineage>
        <taxon>Eukaryota</taxon>
        <taxon>Sar</taxon>
        <taxon>Stramenopiles</taxon>
        <taxon>Oomycota</taxon>
        <taxon>Saprolegniomycetes</taxon>
        <taxon>Saprolegniales</taxon>
        <taxon>Verrucalvaceae</taxon>
        <taxon>Aphanomyces</taxon>
    </lineage>
</organism>
<dbReference type="PANTHER" id="PTHR47169:SF2">
    <property type="entry name" value="OS01G0541250 PROTEIN"/>
    <property type="match status" value="1"/>
</dbReference>
<dbReference type="GeneID" id="20808971"/>
<dbReference type="OrthoDB" id="113327at2759"/>
<dbReference type="GO" id="GO:0003676">
    <property type="term" value="F:nucleic acid binding"/>
    <property type="evidence" value="ECO:0007669"/>
    <property type="project" value="InterPro"/>
</dbReference>
<accession>W4GJ72</accession>
<dbReference type="EMBL" id="KI913127">
    <property type="protein sequence ID" value="ETV79737.1"/>
    <property type="molecule type" value="Genomic_DNA"/>
</dbReference>